<sequence>MVILAPKNVNHTPYQKMSKQILPNAATLITPSLITKFAFKYNLKLVIAVMLMFTLGCKKDKADKDPMTLLTSKNWTPTDRDEDNSTNPADGTSYYAVHNCEKDDTYTFNKDLKLSINGGDSPCQLNEVNPQVSDYNVDFAAKKITIKGTTYTIAAITATQLKIYITLPPTSIVRHNVYVFHH</sequence>
<proteinExistence type="predicted"/>
<accession>A0ABP8G5I4</accession>
<gene>
    <name evidence="2" type="ORF">GCM10023149_15700</name>
</gene>
<organism evidence="2 3">
    <name type="scientific">Mucilaginibacter gynuensis</name>
    <dbReference type="NCBI Taxonomy" id="1302236"/>
    <lineage>
        <taxon>Bacteria</taxon>
        <taxon>Pseudomonadati</taxon>
        <taxon>Bacteroidota</taxon>
        <taxon>Sphingobacteriia</taxon>
        <taxon>Sphingobacteriales</taxon>
        <taxon>Sphingobacteriaceae</taxon>
        <taxon>Mucilaginibacter</taxon>
    </lineage>
</organism>
<evidence type="ECO:0000313" key="3">
    <source>
        <dbReference type="Proteomes" id="UP001500582"/>
    </source>
</evidence>
<comment type="caution">
    <text evidence="2">The sequence shown here is derived from an EMBL/GenBank/DDBJ whole genome shotgun (WGS) entry which is preliminary data.</text>
</comment>
<evidence type="ECO:0000313" key="2">
    <source>
        <dbReference type="EMBL" id="GAA4317904.1"/>
    </source>
</evidence>
<protein>
    <recommendedName>
        <fullName evidence="4">Lipocalin-like domain-containing protein</fullName>
    </recommendedName>
</protein>
<feature type="region of interest" description="Disordered" evidence="1">
    <location>
        <begin position="71"/>
        <end position="90"/>
    </location>
</feature>
<name>A0ABP8G5I4_9SPHI</name>
<evidence type="ECO:0000256" key="1">
    <source>
        <dbReference type="SAM" id="MobiDB-lite"/>
    </source>
</evidence>
<dbReference type="EMBL" id="BAABFT010000003">
    <property type="protein sequence ID" value="GAA4317904.1"/>
    <property type="molecule type" value="Genomic_DNA"/>
</dbReference>
<dbReference type="Proteomes" id="UP001500582">
    <property type="component" value="Unassembled WGS sequence"/>
</dbReference>
<evidence type="ECO:0008006" key="4">
    <source>
        <dbReference type="Google" id="ProtNLM"/>
    </source>
</evidence>
<reference evidence="3" key="1">
    <citation type="journal article" date="2019" name="Int. J. Syst. Evol. Microbiol.">
        <title>The Global Catalogue of Microorganisms (GCM) 10K type strain sequencing project: providing services to taxonomists for standard genome sequencing and annotation.</title>
        <authorList>
            <consortium name="The Broad Institute Genomics Platform"/>
            <consortium name="The Broad Institute Genome Sequencing Center for Infectious Disease"/>
            <person name="Wu L."/>
            <person name="Ma J."/>
        </authorList>
    </citation>
    <scope>NUCLEOTIDE SEQUENCE [LARGE SCALE GENOMIC DNA]</scope>
    <source>
        <strain evidence="3">JCM 17705</strain>
    </source>
</reference>
<keyword evidence="3" id="KW-1185">Reference proteome</keyword>